<accession>A0A1Z5HR77</accession>
<dbReference type="OrthoDB" id="191894at2"/>
<dbReference type="RefSeq" id="WP_088553294.1">
    <property type="nucleotide sequence ID" value="NZ_BDGJ01000035.1"/>
</dbReference>
<comment type="caution">
    <text evidence="1">The sequence shown here is derived from an EMBL/GenBank/DDBJ whole genome shotgun (WGS) entry which is preliminary data.</text>
</comment>
<organism evidence="1 2">
    <name type="scientific">Calderihabitans maritimus</name>
    <dbReference type="NCBI Taxonomy" id="1246530"/>
    <lineage>
        <taxon>Bacteria</taxon>
        <taxon>Bacillati</taxon>
        <taxon>Bacillota</taxon>
        <taxon>Clostridia</taxon>
        <taxon>Neomoorellales</taxon>
        <taxon>Calderihabitantaceae</taxon>
        <taxon>Calderihabitans</taxon>
    </lineage>
</organism>
<protein>
    <recommendedName>
        <fullName evidence="3">ATP synthase subunit B</fullName>
    </recommendedName>
</protein>
<gene>
    <name evidence="1" type="ORF">KKC1_09750</name>
</gene>
<dbReference type="AlphaFoldDB" id="A0A1Z5HR77"/>
<proteinExistence type="predicted"/>
<dbReference type="EMBL" id="BDGJ01000035">
    <property type="protein sequence ID" value="GAW91815.1"/>
    <property type="molecule type" value="Genomic_DNA"/>
</dbReference>
<evidence type="ECO:0000313" key="2">
    <source>
        <dbReference type="Proteomes" id="UP000197032"/>
    </source>
</evidence>
<keyword evidence="2" id="KW-1185">Reference proteome</keyword>
<dbReference type="InterPro" id="IPR008769">
    <property type="entry name" value="PhaF_PhaI"/>
</dbReference>
<evidence type="ECO:0008006" key="3">
    <source>
        <dbReference type="Google" id="ProtNLM"/>
    </source>
</evidence>
<sequence>MLEWLRKGFLLGLGAMSLTREKAEQLVEDLVKKGQVSTDEAKQFVEQLVERGREEREQLRGTVQSEVQKVRDELGLVTRKELEELEARVKALEERLQKHDG</sequence>
<evidence type="ECO:0000313" key="1">
    <source>
        <dbReference type="EMBL" id="GAW91815.1"/>
    </source>
</evidence>
<reference evidence="2" key="1">
    <citation type="journal article" date="2017" name="Appl. Environ. Microbiol.">
        <title>Genomic analysis of Calderihabitans maritimus KKC1, a thermophilic hydrogenogenic carboxydotrophic bacterium isolated from marine sediment.</title>
        <authorList>
            <person name="Omae K."/>
            <person name="Yoneda Y."/>
            <person name="Fukuyama Y."/>
            <person name="Yoshida T."/>
            <person name="Sako Y."/>
        </authorList>
    </citation>
    <scope>NUCLEOTIDE SEQUENCE [LARGE SCALE GENOMIC DNA]</scope>
    <source>
        <strain evidence="2">KKC1</strain>
    </source>
</reference>
<dbReference type="NCBIfam" id="NF047773">
    <property type="entry name" value="phas_rel_Lepto"/>
    <property type="match status" value="1"/>
</dbReference>
<name>A0A1Z5HR77_9FIRM</name>
<dbReference type="Proteomes" id="UP000197032">
    <property type="component" value="Unassembled WGS sequence"/>
</dbReference>
<dbReference type="PANTHER" id="PTHR38664">
    <property type="entry name" value="SLR0058 PROTEIN"/>
    <property type="match status" value="1"/>
</dbReference>
<dbReference type="PANTHER" id="PTHR38664:SF1">
    <property type="entry name" value="SLR0058 PROTEIN"/>
    <property type="match status" value="1"/>
</dbReference>